<gene>
    <name evidence="1" type="ORF">AMORRO_LOCUS13065</name>
</gene>
<evidence type="ECO:0000313" key="2">
    <source>
        <dbReference type="Proteomes" id="UP000789342"/>
    </source>
</evidence>
<organism evidence="1 2">
    <name type="scientific">Acaulospora morrowiae</name>
    <dbReference type="NCBI Taxonomy" id="94023"/>
    <lineage>
        <taxon>Eukaryota</taxon>
        <taxon>Fungi</taxon>
        <taxon>Fungi incertae sedis</taxon>
        <taxon>Mucoromycota</taxon>
        <taxon>Glomeromycotina</taxon>
        <taxon>Glomeromycetes</taxon>
        <taxon>Diversisporales</taxon>
        <taxon>Acaulosporaceae</taxon>
        <taxon>Acaulospora</taxon>
    </lineage>
</organism>
<keyword evidence="2" id="KW-1185">Reference proteome</keyword>
<accession>A0A9N9I1A2</accession>
<feature type="non-terminal residue" evidence="1">
    <location>
        <position position="1"/>
    </location>
</feature>
<sequence length="84" mass="9558">AIACKKYEVSVCPSNCEFNSPNENYSIGLAVSFNEKAMTRQALSLYWKNIKFLNDLLVYQSSCKLTWQEFNTHFDPIPKGSTPS</sequence>
<reference evidence="1" key="1">
    <citation type="submission" date="2021-06" db="EMBL/GenBank/DDBJ databases">
        <authorList>
            <person name="Kallberg Y."/>
            <person name="Tangrot J."/>
            <person name="Rosling A."/>
        </authorList>
    </citation>
    <scope>NUCLEOTIDE SEQUENCE</scope>
    <source>
        <strain evidence="1">CL551</strain>
    </source>
</reference>
<proteinExistence type="predicted"/>
<comment type="caution">
    <text evidence="1">The sequence shown here is derived from an EMBL/GenBank/DDBJ whole genome shotgun (WGS) entry which is preliminary data.</text>
</comment>
<name>A0A9N9I1A2_9GLOM</name>
<dbReference type="Proteomes" id="UP000789342">
    <property type="component" value="Unassembled WGS sequence"/>
</dbReference>
<dbReference type="EMBL" id="CAJVPV010021105">
    <property type="protein sequence ID" value="CAG8716872.1"/>
    <property type="molecule type" value="Genomic_DNA"/>
</dbReference>
<dbReference type="AlphaFoldDB" id="A0A9N9I1A2"/>
<protein>
    <submittedName>
        <fullName evidence="1">11750_t:CDS:1</fullName>
    </submittedName>
</protein>
<evidence type="ECO:0000313" key="1">
    <source>
        <dbReference type="EMBL" id="CAG8716872.1"/>
    </source>
</evidence>
<feature type="non-terminal residue" evidence="1">
    <location>
        <position position="84"/>
    </location>
</feature>